<feature type="transmembrane region" description="Helical" evidence="1">
    <location>
        <begin position="21"/>
        <end position="42"/>
    </location>
</feature>
<dbReference type="InterPro" id="IPR050469">
    <property type="entry name" value="Diguanylate_Cyclase"/>
</dbReference>
<feature type="transmembrane region" description="Helical" evidence="1">
    <location>
        <begin position="125"/>
        <end position="143"/>
    </location>
</feature>
<feature type="transmembrane region" description="Helical" evidence="1">
    <location>
        <begin position="54"/>
        <end position="72"/>
    </location>
</feature>
<feature type="transmembrane region" description="Helical" evidence="1">
    <location>
        <begin position="101"/>
        <end position="118"/>
    </location>
</feature>
<proteinExistence type="predicted"/>
<evidence type="ECO:0000313" key="3">
    <source>
        <dbReference type="EMBL" id="KJF16127.1"/>
    </source>
</evidence>
<accession>A0A0D8HEA4</accession>
<dbReference type="PANTHER" id="PTHR45138">
    <property type="entry name" value="REGULATORY COMPONENTS OF SENSORY TRANSDUCTION SYSTEM"/>
    <property type="match status" value="1"/>
</dbReference>
<dbReference type="CDD" id="cd01949">
    <property type="entry name" value="GGDEF"/>
    <property type="match status" value="1"/>
</dbReference>
<sequence length="513" mass="56120">MKLTRNIGLLSKMDLPTRERAGIFGALQLIALNLIGLCLLPSVDYFGANEPFSLIILLVGLFVGSIFLGLPWRKLDQRVNLLISIAAFIEIGLLGPLFRGGFFVLPPLILMIYVYIGLMQDPRLIVVNAAIAFFASIPLLSGLQVQRWLAVGVISQLVGLEVALSLVLLRSHEIQKKRINDWLLSGFSDVAKTGRTIDTMTYVAKHIDGLLSTFGVVLAIWQKGSRFGSIQFATSFPERETSKSVTSNLVSSDGRSGFIEASRSKETIFVPNTALSDLDRSAVEIFGYSSALFMPLATETVLSGAVGIYWKRSAPKPEADLIAAISSFLGEAARVIATQYENEELATKIRFDELTALYSRRAFFGELNNLGDNDSLAFFDLDHFKVLNDTLGHAQGDLELYEFGRILLGEVRNEDLPCRYGGEEFVVILRNCDESDARLFVDRVRISWKAVGRVTFSAGIACMQPGAAPPSVLLAADRAMYGAKSRGRNATVIGSISAIDQTGSIPSEISFRV</sequence>
<dbReference type="PATRIC" id="fig|1280514.3.peg.4013"/>
<dbReference type="Pfam" id="PF00990">
    <property type="entry name" value="GGDEF"/>
    <property type="match status" value="1"/>
</dbReference>
<feature type="transmembrane region" description="Helical" evidence="1">
    <location>
        <begin position="149"/>
        <end position="169"/>
    </location>
</feature>
<dbReference type="SUPFAM" id="SSF55073">
    <property type="entry name" value="Nucleotide cyclase"/>
    <property type="match status" value="1"/>
</dbReference>
<dbReference type="EMBL" id="JXYS01000098">
    <property type="protein sequence ID" value="KJF16127.1"/>
    <property type="molecule type" value="Genomic_DNA"/>
</dbReference>
<feature type="transmembrane region" description="Helical" evidence="1">
    <location>
        <begin position="79"/>
        <end position="95"/>
    </location>
</feature>
<evidence type="ECO:0000256" key="1">
    <source>
        <dbReference type="SAM" id="Phobius"/>
    </source>
</evidence>
<keyword evidence="1" id="KW-0812">Transmembrane</keyword>
<dbReference type="PROSITE" id="PS50887">
    <property type="entry name" value="GGDEF"/>
    <property type="match status" value="1"/>
</dbReference>
<dbReference type="InterPro" id="IPR000160">
    <property type="entry name" value="GGDEF_dom"/>
</dbReference>
<dbReference type="Proteomes" id="UP000032360">
    <property type="component" value="Unassembled WGS sequence"/>
</dbReference>
<organism evidence="3 4">
    <name type="scientific">Acidithrix ferrooxidans</name>
    <dbReference type="NCBI Taxonomy" id="1280514"/>
    <lineage>
        <taxon>Bacteria</taxon>
        <taxon>Bacillati</taxon>
        <taxon>Actinomycetota</taxon>
        <taxon>Acidimicrobiia</taxon>
        <taxon>Acidimicrobiales</taxon>
        <taxon>Acidimicrobiaceae</taxon>
        <taxon>Acidithrix</taxon>
    </lineage>
</organism>
<comment type="caution">
    <text evidence="3">The sequence shown here is derived from an EMBL/GenBank/DDBJ whole genome shotgun (WGS) entry which is preliminary data.</text>
</comment>
<dbReference type="RefSeq" id="WP_052606705.1">
    <property type="nucleotide sequence ID" value="NZ_JXYS01000098.1"/>
</dbReference>
<dbReference type="InterPro" id="IPR043128">
    <property type="entry name" value="Rev_trsase/Diguanyl_cyclase"/>
</dbReference>
<dbReference type="PANTHER" id="PTHR45138:SF9">
    <property type="entry name" value="DIGUANYLATE CYCLASE DGCM-RELATED"/>
    <property type="match status" value="1"/>
</dbReference>
<dbReference type="InterPro" id="IPR029787">
    <property type="entry name" value="Nucleotide_cyclase"/>
</dbReference>
<dbReference type="SMART" id="SM00267">
    <property type="entry name" value="GGDEF"/>
    <property type="match status" value="1"/>
</dbReference>
<dbReference type="OrthoDB" id="23692at2"/>
<evidence type="ECO:0000259" key="2">
    <source>
        <dbReference type="PROSITE" id="PS50887"/>
    </source>
</evidence>
<evidence type="ECO:0000313" key="4">
    <source>
        <dbReference type="Proteomes" id="UP000032360"/>
    </source>
</evidence>
<name>A0A0D8HEA4_9ACTN</name>
<dbReference type="GO" id="GO:0052621">
    <property type="term" value="F:diguanylate cyclase activity"/>
    <property type="evidence" value="ECO:0007669"/>
    <property type="project" value="TreeGrafter"/>
</dbReference>
<feature type="domain" description="GGDEF" evidence="2">
    <location>
        <begin position="372"/>
        <end position="496"/>
    </location>
</feature>
<dbReference type="AlphaFoldDB" id="A0A0D8HEA4"/>
<keyword evidence="4" id="KW-1185">Reference proteome</keyword>
<gene>
    <name evidence="3" type="primary">pleD2</name>
    <name evidence="3" type="ORF">AXFE_30330</name>
</gene>
<keyword evidence="1" id="KW-0472">Membrane</keyword>
<dbReference type="STRING" id="1280514.AXFE_30330"/>
<reference evidence="3 4" key="1">
    <citation type="submission" date="2015-01" db="EMBL/GenBank/DDBJ databases">
        <title>Draft genome of the acidophilic iron oxidizer Acidithrix ferrooxidans strain Py-F3.</title>
        <authorList>
            <person name="Poehlein A."/>
            <person name="Eisen S."/>
            <person name="Schloemann M."/>
            <person name="Johnson B.D."/>
            <person name="Daniel R."/>
            <person name="Muehling M."/>
        </authorList>
    </citation>
    <scope>NUCLEOTIDE SEQUENCE [LARGE SCALE GENOMIC DNA]</scope>
    <source>
        <strain evidence="3 4">Py-F3</strain>
    </source>
</reference>
<dbReference type="Gene3D" id="3.30.70.270">
    <property type="match status" value="1"/>
</dbReference>
<dbReference type="NCBIfam" id="TIGR00254">
    <property type="entry name" value="GGDEF"/>
    <property type="match status" value="1"/>
</dbReference>
<protein>
    <submittedName>
        <fullName evidence="3">Response regulator PleD</fullName>
    </submittedName>
</protein>
<keyword evidence="1" id="KW-1133">Transmembrane helix</keyword>